<dbReference type="PANTHER" id="PTHR23323:SF26">
    <property type="entry name" value="VACUOLAR PROTEIN SORTING-ASSOCIATED PROTEIN 18 HOMOLOG"/>
    <property type="match status" value="1"/>
</dbReference>
<keyword evidence="3" id="KW-0862">Zinc</keyword>
<name>A5E5V3_LODEL</name>
<feature type="region of interest" description="Disordered" evidence="6">
    <location>
        <begin position="1"/>
        <end position="21"/>
    </location>
</feature>
<feature type="compositionally biased region" description="Low complexity" evidence="6">
    <location>
        <begin position="700"/>
        <end position="710"/>
    </location>
</feature>
<dbReference type="PANTHER" id="PTHR23323">
    <property type="entry name" value="VACUOLAR PROTEIN SORTING-ASSOCIATED PROTEIN"/>
    <property type="match status" value="1"/>
</dbReference>
<evidence type="ECO:0000259" key="8">
    <source>
        <dbReference type="Pfam" id="PF26148"/>
    </source>
</evidence>
<comment type="subcellular location">
    <subcellularLocation>
        <location evidence="5">Endomembrane system</location>
        <topology evidence="5">Peripheral membrane protein</topology>
        <orientation evidence="5">Cytoplasmic side</orientation>
    </subcellularLocation>
</comment>
<evidence type="ECO:0000313" key="9">
    <source>
        <dbReference type="EMBL" id="EDK46811.1"/>
    </source>
</evidence>
<feature type="domain" description="Pep3/Vps18 RING C-terminal" evidence="8">
    <location>
        <begin position="851"/>
        <end position="935"/>
    </location>
</feature>
<dbReference type="STRING" id="379508.A5E5V3"/>
<dbReference type="AlphaFoldDB" id="A5E5V3"/>
<dbReference type="GO" id="GO:0030897">
    <property type="term" value="C:HOPS complex"/>
    <property type="evidence" value="ECO:0007669"/>
    <property type="project" value="TreeGrafter"/>
</dbReference>
<dbReference type="GO" id="GO:0030674">
    <property type="term" value="F:protein-macromolecule adaptor activity"/>
    <property type="evidence" value="ECO:0007669"/>
    <property type="project" value="TreeGrafter"/>
</dbReference>
<evidence type="ECO:0000259" key="7">
    <source>
        <dbReference type="Pfam" id="PF05131"/>
    </source>
</evidence>
<evidence type="ECO:0000256" key="6">
    <source>
        <dbReference type="SAM" id="MobiDB-lite"/>
    </source>
</evidence>
<dbReference type="GO" id="GO:0048284">
    <property type="term" value="P:organelle fusion"/>
    <property type="evidence" value="ECO:0007669"/>
    <property type="project" value="TreeGrafter"/>
</dbReference>
<dbReference type="InterPro" id="IPR058919">
    <property type="entry name" value="Pep3/Vps18_RING_C"/>
</dbReference>
<dbReference type="GeneID" id="5231193"/>
<protein>
    <submittedName>
        <fullName evidence="9">Uncharacterized protein</fullName>
    </submittedName>
</protein>
<keyword evidence="10" id="KW-1185">Reference proteome</keyword>
<dbReference type="KEGG" id="lel:PVL30_005734"/>
<evidence type="ECO:0000256" key="2">
    <source>
        <dbReference type="ARBA" id="ARBA00022771"/>
    </source>
</evidence>
<dbReference type="SUPFAM" id="SSF57850">
    <property type="entry name" value="RING/U-box"/>
    <property type="match status" value="1"/>
</dbReference>
<dbReference type="Proteomes" id="UP000001996">
    <property type="component" value="Unassembled WGS sequence"/>
</dbReference>
<dbReference type="Pfam" id="PF05131">
    <property type="entry name" value="Pep3_Vps18"/>
    <property type="match status" value="1"/>
</dbReference>
<feature type="region of interest" description="Disordered" evidence="6">
    <location>
        <begin position="696"/>
        <end position="715"/>
    </location>
</feature>
<sequence>MNTVNGRKRADSKLSPSINGSITSSSYTAHSLDQHQNSVYKNLDHPQFQIREVQLQFELKHDLRKVLVANSFMFLIAGSILYKIDLNNPSQLIKYQIPQLTTQTKTLTINAWIDADAKQLLLRVDNQYYYLHEDYSSFKPLSKMKNVDVTHAAFTSTRSIIMASPTGQIFLGVFKPHLDTKKNDLQHFKQVYNLSSQVQGIAITDNESQINIFSDFTLHTWPCFDTTYNELLGVFKSSKPVTKHIAHTEENVLFAQNLERYVFLTKDELMTNDDEIQFTRIDQDLQSLLISKHHLIGYNDKGVCIINKLSQKTLTLPFDGSIKGMASDRDTFWIYTDNSIHEILIHNEGNLVWYDYYKLGKYDEALAGLENNEENFYKRDLVLIKQGYDYLQKGGFGVETNDEELLKLQTRGVAILAKLTEPFEKVCLMLNNPTSKRILLEYLLAQFALEKRDKVRAIVLSTWIIELMVRLNDSRFHEFVKQNFKTFDKSIYDVLDGERALFYADLIEDYNFILQYYINHKNWPLAVRTLPKLYLKDVDAIYNTALVLLLDYPKVTETWLRFDLDYERLLPAMLAYCTKHDHKQLPFNQNKIIKFLSKVHEQGYKSIKINNYYLSMLILSLEDTVTEITKFIKNEKLYDQNFILRLCILYKRIEPTILIYIDMGLYEQALDYALQNNAIDGAETVLNKYEDVVKEEQEEQQQQQQQQQQQNQKGVIGGMQDVSRYNKLENESYNIRRHLWLKFSKHLIDGICQQKREVKIQEIDKSSNKISATLDYLLGKSPLSLKDLLPLFPETILINNFKDEIVSSLNEYKQSLQGINLKIQESSTLLSTLKLEAQKEEETQADSYVVVEPGAACKLCSKLLITKNFVVFKNCKHDFHKECLIRYYSKSKGNYKFKKVYQNFIRNGEKNQELLKQEIEDMLCKECILCSDANINTIDVGFLEENDRDIEGMKLWEL</sequence>
<dbReference type="GO" id="GO:0007032">
    <property type="term" value="P:endosome organization"/>
    <property type="evidence" value="ECO:0007669"/>
    <property type="project" value="TreeGrafter"/>
</dbReference>
<dbReference type="GO" id="GO:0008270">
    <property type="term" value="F:zinc ion binding"/>
    <property type="evidence" value="ECO:0007669"/>
    <property type="project" value="UniProtKB-KW"/>
</dbReference>
<dbReference type="OrthoDB" id="1845386at2759"/>
<feature type="domain" description="Pep3/Vps18 beta-propeller" evidence="7">
    <location>
        <begin position="46"/>
        <end position="345"/>
    </location>
</feature>
<evidence type="ECO:0000313" key="10">
    <source>
        <dbReference type="Proteomes" id="UP000001996"/>
    </source>
</evidence>
<proteinExistence type="predicted"/>
<evidence type="ECO:0000256" key="1">
    <source>
        <dbReference type="ARBA" id="ARBA00022723"/>
    </source>
</evidence>
<dbReference type="InParanoid" id="A5E5V3"/>
<evidence type="ECO:0000256" key="3">
    <source>
        <dbReference type="ARBA" id="ARBA00022833"/>
    </source>
</evidence>
<evidence type="ECO:0000256" key="4">
    <source>
        <dbReference type="ARBA" id="ARBA00023136"/>
    </source>
</evidence>
<keyword evidence="1" id="KW-0479">Metal-binding</keyword>
<gene>
    <name evidence="9" type="ORF">LELG_04992</name>
</gene>
<dbReference type="GO" id="GO:0007033">
    <property type="term" value="P:vacuole organization"/>
    <property type="evidence" value="ECO:0007669"/>
    <property type="project" value="TreeGrafter"/>
</dbReference>
<dbReference type="VEuPathDB" id="FungiDB:LELG_04992"/>
<keyword evidence="2" id="KW-0863">Zinc-finger</keyword>
<dbReference type="GO" id="GO:0006904">
    <property type="term" value="P:vesicle docking involved in exocytosis"/>
    <property type="evidence" value="ECO:0007669"/>
    <property type="project" value="TreeGrafter"/>
</dbReference>
<dbReference type="GO" id="GO:0005768">
    <property type="term" value="C:endosome"/>
    <property type="evidence" value="ECO:0007669"/>
    <property type="project" value="TreeGrafter"/>
</dbReference>
<dbReference type="eggNOG" id="KOG2034">
    <property type="taxonomic scope" value="Eukaryota"/>
</dbReference>
<organism evidence="9 10">
    <name type="scientific">Lodderomyces elongisporus (strain ATCC 11503 / CBS 2605 / JCM 1781 / NBRC 1676 / NRRL YB-4239)</name>
    <name type="common">Yeast</name>
    <name type="synonym">Saccharomyces elongisporus</name>
    <dbReference type="NCBI Taxonomy" id="379508"/>
    <lineage>
        <taxon>Eukaryota</taxon>
        <taxon>Fungi</taxon>
        <taxon>Dikarya</taxon>
        <taxon>Ascomycota</taxon>
        <taxon>Saccharomycotina</taxon>
        <taxon>Pichiomycetes</taxon>
        <taxon>Debaryomycetaceae</taxon>
        <taxon>Candida/Lodderomyces clade</taxon>
        <taxon>Lodderomyces</taxon>
    </lineage>
</organism>
<evidence type="ECO:0000256" key="5">
    <source>
        <dbReference type="ARBA" id="ARBA00029433"/>
    </source>
</evidence>
<dbReference type="Pfam" id="PF26148">
    <property type="entry name" value="VPS18_RING_C"/>
    <property type="match status" value="1"/>
</dbReference>
<dbReference type="InterPro" id="IPR007810">
    <property type="entry name" value="Pep3/Vps18_beta-prop"/>
</dbReference>
<dbReference type="HOGENOM" id="CLU_003488_0_0_1"/>
<dbReference type="FunCoup" id="A5E5V3">
    <property type="interactions" value="854"/>
</dbReference>
<accession>A5E5V3</accession>
<reference evidence="9 10" key="1">
    <citation type="journal article" date="2009" name="Nature">
        <title>Evolution of pathogenicity and sexual reproduction in eight Candida genomes.</title>
        <authorList>
            <person name="Butler G."/>
            <person name="Rasmussen M.D."/>
            <person name="Lin M.F."/>
            <person name="Santos M.A."/>
            <person name="Sakthikumar S."/>
            <person name="Munro C.A."/>
            <person name="Rheinbay E."/>
            <person name="Grabherr M."/>
            <person name="Forche A."/>
            <person name="Reedy J.L."/>
            <person name="Agrafioti I."/>
            <person name="Arnaud M.B."/>
            <person name="Bates S."/>
            <person name="Brown A.J."/>
            <person name="Brunke S."/>
            <person name="Costanzo M.C."/>
            <person name="Fitzpatrick D.A."/>
            <person name="de Groot P.W."/>
            <person name="Harris D."/>
            <person name="Hoyer L.L."/>
            <person name="Hube B."/>
            <person name="Klis F.M."/>
            <person name="Kodira C."/>
            <person name="Lennard N."/>
            <person name="Logue M.E."/>
            <person name="Martin R."/>
            <person name="Neiman A.M."/>
            <person name="Nikolaou E."/>
            <person name="Quail M.A."/>
            <person name="Quinn J."/>
            <person name="Santos M.C."/>
            <person name="Schmitzberger F.F."/>
            <person name="Sherlock G."/>
            <person name="Shah P."/>
            <person name="Silverstein K.A."/>
            <person name="Skrzypek M.S."/>
            <person name="Soll D."/>
            <person name="Staggs R."/>
            <person name="Stansfield I."/>
            <person name="Stumpf M.P."/>
            <person name="Sudbery P.E."/>
            <person name="Srikantha T."/>
            <person name="Zeng Q."/>
            <person name="Berman J."/>
            <person name="Berriman M."/>
            <person name="Heitman J."/>
            <person name="Gow N.A."/>
            <person name="Lorenz M.C."/>
            <person name="Birren B.W."/>
            <person name="Kellis M."/>
            <person name="Cuomo C.A."/>
        </authorList>
    </citation>
    <scope>NUCLEOTIDE SEQUENCE [LARGE SCALE GENOMIC DNA]</scope>
    <source>
        <strain evidence="10">ATCC 11503 / BCRC 21390 / CBS 2605 / JCM 1781 / NBRC 1676 / NRRL YB-4239</strain>
    </source>
</reference>
<dbReference type="EMBL" id="CH981530">
    <property type="protein sequence ID" value="EDK46811.1"/>
    <property type="molecule type" value="Genomic_DNA"/>
</dbReference>
<dbReference type="OMA" id="KFFVFPC"/>
<keyword evidence="4" id="KW-0472">Membrane</keyword>